<keyword evidence="3" id="KW-1185">Reference proteome</keyword>
<evidence type="ECO:0000256" key="1">
    <source>
        <dbReference type="SAM" id="MobiDB-lite"/>
    </source>
</evidence>
<dbReference type="EMBL" id="KQ243108">
    <property type="protein sequence ID" value="KNC76440.1"/>
    <property type="molecule type" value="Genomic_DNA"/>
</dbReference>
<gene>
    <name evidence="2" type="ORF">SARC_11062</name>
</gene>
<dbReference type="AlphaFoldDB" id="A0A0L0FI57"/>
<evidence type="ECO:0000313" key="2">
    <source>
        <dbReference type="EMBL" id="KNC76440.1"/>
    </source>
</evidence>
<proteinExistence type="predicted"/>
<dbReference type="RefSeq" id="XP_014150342.1">
    <property type="nucleotide sequence ID" value="XM_014294867.1"/>
</dbReference>
<feature type="region of interest" description="Disordered" evidence="1">
    <location>
        <begin position="66"/>
        <end position="164"/>
    </location>
</feature>
<evidence type="ECO:0000313" key="3">
    <source>
        <dbReference type="Proteomes" id="UP000054560"/>
    </source>
</evidence>
<name>A0A0L0FI57_9EUKA</name>
<feature type="region of interest" description="Disordered" evidence="1">
    <location>
        <begin position="21"/>
        <end position="46"/>
    </location>
</feature>
<feature type="compositionally biased region" description="Polar residues" evidence="1">
    <location>
        <begin position="81"/>
        <end position="95"/>
    </location>
</feature>
<dbReference type="Proteomes" id="UP000054560">
    <property type="component" value="Unassembled WGS sequence"/>
</dbReference>
<dbReference type="GeneID" id="25911566"/>
<feature type="non-terminal residue" evidence="2">
    <location>
        <position position="1"/>
    </location>
</feature>
<accession>A0A0L0FI57</accession>
<sequence length="191" mass="20383">VSRPVGDPAIVSALRSVSARAATNKNSTLTSTTERRCTQEEQERDCSAPVDWCDETVEPCTRIEKERDCSAPVYEGARAGQKSTYLEQEGDSSATEEGYGDCELPLPPTPPEADNSDSDAYMDLPPPADAIVSPPTLSDAGSDNENEQSECAADFDWPTPPKASFSATSRLLELGKDYEAPPISGFGSKAS</sequence>
<organism evidence="2 3">
    <name type="scientific">Sphaeroforma arctica JP610</name>
    <dbReference type="NCBI Taxonomy" id="667725"/>
    <lineage>
        <taxon>Eukaryota</taxon>
        <taxon>Ichthyosporea</taxon>
        <taxon>Ichthyophonida</taxon>
        <taxon>Sphaeroforma</taxon>
    </lineage>
</organism>
<protein>
    <submittedName>
        <fullName evidence="2">Uncharacterized protein</fullName>
    </submittedName>
</protein>
<reference evidence="2 3" key="1">
    <citation type="submission" date="2011-02" db="EMBL/GenBank/DDBJ databases">
        <title>The Genome Sequence of Sphaeroforma arctica JP610.</title>
        <authorList>
            <consortium name="The Broad Institute Genome Sequencing Platform"/>
            <person name="Russ C."/>
            <person name="Cuomo C."/>
            <person name="Young S.K."/>
            <person name="Zeng Q."/>
            <person name="Gargeya S."/>
            <person name="Alvarado L."/>
            <person name="Berlin A."/>
            <person name="Chapman S.B."/>
            <person name="Chen Z."/>
            <person name="Freedman E."/>
            <person name="Gellesch M."/>
            <person name="Goldberg J."/>
            <person name="Griggs A."/>
            <person name="Gujja S."/>
            <person name="Heilman E."/>
            <person name="Heiman D."/>
            <person name="Howarth C."/>
            <person name="Mehta T."/>
            <person name="Neiman D."/>
            <person name="Pearson M."/>
            <person name="Roberts A."/>
            <person name="Saif S."/>
            <person name="Shea T."/>
            <person name="Shenoy N."/>
            <person name="Sisk P."/>
            <person name="Stolte C."/>
            <person name="Sykes S."/>
            <person name="White J."/>
            <person name="Yandava C."/>
            <person name="Burger G."/>
            <person name="Gray M.W."/>
            <person name="Holland P.W.H."/>
            <person name="King N."/>
            <person name="Lang F.B.F."/>
            <person name="Roger A.J."/>
            <person name="Ruiz-Trillo I."/>
            <person name="Haas B."/>
            <person name="Nusbaum C."/>
            <person name="Birren B."/>
        </authorList>
    </citation>
    <scope>NUCLEOTIDE SEQUENCE [LARGE SCALE GENOMIC DNA]</scope>
    <source>
        <strain evidence="2 3">JP610</strain>
    </source>
</reference>
<feature type="compositionally biased region" description="Basic and acidic residues" evidence="1">
    <location>
        <begin position="33"/>
        <end position="46"/>
    </location>
</feature>